<evidence type="ECO:0000313" key="1">
    <source>
        <dbReference type="EMBL" id="KWX12931.1"/>
    </source>
</evidence>
<dbReference type="EMBL" id="JXTI01000092">
    <property type="protein sequence ID" value="KWX12931.1"/>
    <property type="molecule type" value="Genomic_DNA"/>
</dbReference>
<name>A0A132NS71_GIAIN</name>
<accession>A0A132NS71</accession>
<keyword evidence="1" id="KW-0689">Ribosomal protein</keyword>
<dbReference type="AlphaFoldDB" id="A0A132NS71"/>
<proteinExistence type="predicted"/>
<gene>
    <name evidence="1" type="ORF">QR46_3074</name>
</gene>
<keyword evidence="1" id="KW-0687">Ribonucleoprotein</keyword>
<dbReference type="GO" id="GO:0005840">
    <property type="term" value="C:ribosome"/>
    <property type="evidence" value="ECO:0007669"/>
    <property type="project" value="UniProtKB-KW"/>
</dbReference>
<comment type="caution">
    <text evidence="1">The sequence shown here is derived from an EMBL/GenBank/DDBJ whole genome shotgun (WGS) entry which is preliminary data.</text>
</comment>
<dbReference type="Proteomes" id="UP000070089">
    <property type="component" value="Unassembled WGS sequence"/>
</dbReference>
<sequence>MSKSPSETSIKTLRRKKATLGTDEALDIVQQVADGLVYLHDPNKRDASGDPLVAIYR</sequence>
<evidence type="ECO:0000313" key="2">
    <source>
        <dbReference type="Proteomes" id="UP000070089"/>
    </source>
</evidence>
<dbReference type="VEuPathDB" id="GiardiaDB:QR46_3074"/>
<organism evidence="1 2">
    <name type="scientific">Giardia duodenalis assemblage B</name>
    <dbReference type="NCBI Taxonomy" id="1394984"/>
    <lineage>
        <taxon>Eukaryota</taxon>
        <taxon>Metamonada</taxon>
        <taxon>Diplomonadida</taxon>
        <taxon>Hexamitidae</taxon>
        <taxon>Giardiinae</taxon>
        <taxon>Giardia</taxon>
    </lineage>
</organism>
<protein>
    <submittedName>
        <fullName evidence="1">LSU ribosomal protein L24E</fullName>
    </submittedName>
</protein>
<reference evidence="1 2" key="1">
    <citation type="journal article" date="2015" name="Mol. Biochem. Parasitol.">
        <title>Identification of polymorphic genes for use in assemblage B genotyping assays through comparative genomics of multiple assemblage B Giardia duodenalis isolates.</title>
        <authorList>
            <person name="Wielinga C."/>
            <person name="Thompson R.C."/>
            <person name="Monis P."/>
            <person name="Ryan U."/>
        </authorList>
    </citation>
    <scope>NUCLEOTIDE SEQUENCE [LARGE SCALE GENOMIC DNA]</scope>
    <source>
        <strain evidence="1 2">BAH15c1</strain>
    </source>
</reference>